<comment type="caution">
    <text evidence="1">The sequence shown here is derived from an EMBL/GenBank/DDBJ whole genome shotgun (WGS) entry which is preliminary data.</text>
</comment>
<gene>
    <name evidence="1" type="ORF">V8G57_06210</name>
</gene>
<keyword evidence="2" id="KW-1185">Reference proteome</keyword>
<name>A0ABU9PSJ6_9BURK</name>
<proteinExistence type="predicted"/>
<evidence type="ECO:0000313" key="1">
    <source>
        <dbReference type="EMBL" id="MEM4986979.1"/>
    </source>
</evidence>
<evidence type="ECO:0008006" key="3">
    <source>
        <dbReference type="Google" id="ProtNLM"/>
    </source>
</evidence>
<accession>A0ABU9PSJ6</accession>
<evidence type="ECO:0000313" key="2">
    <source>
        <dbReference type="Proteomes" id="UP001495910"/>
    </source>
</evidence>
<dbReference type="RefSeq" id="WP_342828608.1">
    <property type="nucleotide sequence ID" value="NZ_JBANDC010000003.1"/>
</dbReference>
<sequence length="209" mass="23700">MMPIANEKTVFRWLPSDSRVASVALLDPSVFNPLETLPANCICIWVAASPDHPAGKGDMTLPAKFRLSDLINVLDRAALRILDMKTGTSGMDDASDPLSQRTYRISRWISLEHDFSAVNFQKILAVMTKQSVDWRWLLVYGGLSERDAYLFLDELRKKEVLVERSKLPAAQEPAQQFHPEQKESGVGLFVKKINQWLGRTRSQELETTR</sequence>
<reference evidence="1 2" key="1">
    <citation type="submission" date="2024-02" db="EMBL/GenBank/DDBJ databases">
        <title>Draft genome sequence of Collimonas sp. strain H4R21, an effective mineral-weathering bacterial strain isolated from the beech rhizosphere.</title>
        <authorList>
            <person name="Morin E."/>
            <person name="Uroz S."/>
            <person name="Leveau J.H.J."/>
            <person name="Kumar R."/>
            <person name="Rey M.W."/>
            <person name="Pham J."/>
        </authorList>
    </citation>
    <scope>NUCLEOTIDE SEQUENCE [LARGE SCALE GENOMIC DNA]</scope>
    <source>
        <strain evidence="1 2">H4R21</strain>
    </source>
</reference>
<protein>
    <recommendedName>
        <fullName evidence="3">PD-(D/E)XK endonuclease-like domain-containing protein</fullName>
    </recommendedName>
</protein>
<dbReference type="EMBL" id="JBANDC010000003">
    <property type="protein sequence ID" value="MEM4986979.1"/>
    <property type="molecule type" value="Genomic_DNA"/>
</dbReference>
<organism evidence="1 2">
    <name type="scientific">Collimonas rhizosphaerae</name>
    <dbReference type="NCBI Taxonomy" id="3126357"/>
    <lineage>
        <taxon>Bacteria</taxon>
        <taxon>Pseudomonadati</taxon>
        <taxon>Pseudomonadota</taxon>
        <taxon>Betaproteobacteria</taxon>
        <taxon>Burkholderiales</taxon>
        <taxon>Oxalobacteraceae</taxon>
        <taxon>Collimonas</taxon>
    </lineage>
</organism>
<dbReference type="Proteomes" id="UP001495910">
    <property type="component" value="Unassembled WGS sequence"/>
</dbReference>